<evidence type="ECO:0000256" key="4">
    <source>
        <dbReference type="ARBA" id="ARBA00022741"/>
    </source>
</evidence>
<keyword evidence="12" id="KW-1185">Reference proteome</keyword>
<dbReference type="SUPFAM" id="SSF110942">
    <property type="entry name" value="HSP90 C-terminal domain"/>
    <property type="match status" value="1"/>
</dbReference>
<dbReference type="InterPro" id="IPR019805">
    <property type="entry name" value="Heat_shock_protein_90_CS"/>
</dbReference>
<dbReference type="NCBIfam" id="NF003555">
    <property type="entry name" value="PRK05218.1"/>
    <property type="match status" value="1"/>
</dbReference>
<dbReference type="InterPro" id="IPR036890">
    <property type="entry name" value="HATPase_C_sf"/>
</dbReference>
<dbReference type="SMART" id="SM00387">
    <property type="entry name" value="HATPase_c"/>
    <property type="match status" value="1"/>
</dbReference>
<organism evidence="11 12">
    <name type="scientific">Zongyangia hominis</name>
    <dbReference type="NCBI Taxonomy" id="2763677"/>
    <lineage>
        <taxon>Bacteria</taxon>
        <taxon>Bacillati</taxon>
        <taxon>Bacillota</taxon>
        <taxon>Clostridia</taxon>
        <taxon>Eubacteriales</taxon>
        <taxon>Oscillospiraceae</taxon>
        <taxon>Zongyangia</taxon>
    </lineage>
</organism>
<dbReference type="Pfam" id="PF13589">
    <property type="entry name" value="HATPase_c_3"/>
    <property type="match status" value="1"/>
</dbReference>
<dbReference type="FunFam" id="3.30.565.10:FF:000009">
    <property type="entry name" value="Molecular chaperone HtpG"/>
    <property type="match status" value="1"/>
</dbReference>
<dbReference type="HAMAP" id="MF_00505">
    <property type="entry name" value="HSP90"/>
    <property type="match status" value="1"/>
</dbReference>
<dbReference type="PRINTS" id="PR00775">
    <property type="entry name" value="HEATSHOCK90"/>
</dbReference>
<dbReference type="GO" id="GO:0005737">
    <property type="term" value="C:cytoplasm"/>
    <property type="evidence" value="ECO:0007669"/>
    <property type="project" value="UniProtKB-SubCell"/>
</dbReference>
<evidence type="ECO:0000256" key="2">
    <source>
        <dbReference type="ARBA" id="ARBA00008239"/>
    </source>
</evidence>
<feature type="binding site" evidence="9">
    <location>
        <position position="82"/>
    </location>
    <ligand>
        <name>ATP</name>
        <dbReference type="ChEBI" id="CHEBI:30616"/>
    </ligand>
</feature>
<keyword evidence="5 8" id="KW-0067">ATP-binding</keyword>
<feature type="region of interest" description="C" evidence="8">
    <location>
        <begin position="562"/>
        <end position="637"/>
    </location>
</feature>
<keyword evidence="7 8" id="KW-0143">Chaperone</keyword>
<dbReference type="RefSeq" id="WP_262397136.1">
    <property type="nucleotide sequence ID" value="NZ_JACRTC010000002.1"/>
</dbReference>
<reference evidence="11" key="1">
    <citation type="submission" date="2020-08" db="EMBL/GenBank/DDBJ databases">
        <title>Genome public.</title>
        <authorList>
            <person name="Liu C."/>
            <person name="Sun Q."/>
        </authorList>
    </citation>
    <scope>NUCLEOTIDE SEQUENCE</scope>
    <source>
        <strain evidence="11">NSJ-54</strain>
    </source>
</reference>
<dbReference type="GO" id="GO:0005524">
    <property type="term" value="F:ATP binding"/>
    <property type="evidence" value="ECO:0007669"/>
    <property type="project" value="UniProtKB-UniRule"/>
</dbReference>
<evidence type="ECO:0000256" key="1">
    <source>
        <dbReference type="ARBA" id="ARBA00004496"/>
    </source>
</evidence>
<dbReference type="GO" id="GO:0051082">
    <property type="term" value="F:unfolded protein binding"/>
    <property type="evidence" value="ECO:0007669"/>
    <property type="project" value="UniProtKB-UniRule"/>
</dbReference>
<evidence type="ECO:0000256" key="6">
    <source>
        <dbReference type="ARBA" id="ARBA00023016"/>
    </source>
</evidence>
<feature type="region of interest" description="A; substrate-binding" evidence="8">
    <location>
        <begin position="1"/>
        <end position="352"/>
    </location>
</feature>
<dbReference type="InterPro" id="IPR020575">
    <property type="entry name" value="Hsp90_N"/>
</dbReference>
<dbReference type="Gene3D" id="3.40.50.11260">
    <property type="match status" value="1"/>
</dbReference>
<evidence type="ECO:0000313" key="11">
    <source>
        <dbReference type="EMBL" id="MBC8570038.1"/>
    </source>
</evidence>
<comment type="caution">
    <text evidence="8">Lacks conserved residue(s) required for the propagation of feature annotation.</text>
</comment>
<dbReference type="InterPro" id="IPR037196">
    <property type="entry name" value="HSP90_C"/>
</dbReference>
<evidence type="ECO:0000313" key="12">
    <source>
        <dbReference type="Proteomes" id="UP000660861"/>
    </source>
</evidence>
<dbReference type="PROSITE" id="PS00298">
    <property type="entry name" value="HSP90"/>
    <property type="match status" value="1"/>
</dbReference>
<accession>A0A926EBJ4</accession>
<keyword evidence="4 8" id="KW-0547">Nucleotide-binding</keyword>
<proteinExistence type="inferred from homology"/>
<evidence type="ECO:0000256" key="8">
    <source>
        <dbReference type="HAMAP-Rule" id="MF_00505"/>
    </source>
</evidence>
<dbReference type="InterPro" id="IPR003594">
    <property type="entry name" value="HATPase_dom"/>
</dbReference>
<evidence type="ECO:0000256" key="3">
    <source>
        <dbReference type="ARBA" id="ARBA00022490"/>
    </source>
</evidence>
<sequence length="637" mass="72330">MAKKQFKAESKRLLELMIHSIYTNREIFLRELISNASDAIDKLCYLSLTDDKVGLGRGDFAITITQDKDAGTLTVSDNGIGMDKQALEENLGVIAKSGSLQFKENLEKGEEKSDDIDIIGQFGVGFYSAFMVSDTVTVISRAYGSDTAYKWVSSGADGYTITECEKDTVGTDIIMKLKADTEDEHYSQYLEEWPLRELIKKYSNYIRYPIQMMVTKSRPIEKKEVDDENKAPEYESYQELETINDRVPIWHKKKSEVSDEDYNQFYKEHFFDFTDPAKVIHISTEGVVSYEALLFIPSHLPRDYFTKDYERGLQLYSSGVLIMDKCADLIPEHFRFVRGVVDSQDLSLNISREMLQQDRQLQVIASSIEKKVKRELVKMLENEREQYEAFFKNFGIQLKYGVVGDYGAHKDALKDLLLFYSSTEEKLCTLAEYVSRMKEDQKYIYYACGETVAKVDRLPQTEAIKAKGYEVLYLTDEVDDFVMQMLHDVDGKEIKSVASDDIVDESEKKAAEDQTKENKELLDFVKESLDGKIKEARVSAKPGSHAVCLSSDGGVTLEMEKYFSMMKGEEGVKAERILELSASHPMFAALKSAYDSGDKELAGKLSQVLFSQAQLIAGFSLEDPTAYADLVCELLSK</sequence>
<feature type="binding site" evidence="9">
    <location>
        <position position="77"/>
    </location>
    <ligand>
        <name>ATP</name>
        <dbReference type="ChEBI" id="CHEBI:30616"/>
    </ligand>
</feature>
<feature type="binding site" evidence="9">
    <location>
        <position position="90"/>
    </location>
    <ligand>
        <name>ATP</name>
        <dbReference type="ChEBI" id="CHEBI:30616"/>
    </ligand>
</feature>
<dbReference type="EMBL" id="JACRTC010000002">
    <property type="protein sequence ID" value="MBC8570038.1"/>
    <property type="molecule type" value="Genomic_DNA"/>
</dbReference>
<comment type="caution">
    <text evidence="11">The sequence shown here is derived from an EMBL/GenBank/DDBJ whole genome shotgun (WGS) entry which is preliminary data.</text>
</comment>
<dbReference type="Pfam" id="PF00183">
    <property type="entry name" value="HSP90"/>
    <property type="match status" value="1"/>
</dbReference>
<dbReference type="InterPro" id="IPR001404">
    <property type="entry name" value="Hsp90_fam"/>
</dbReference>
<feature type="binding site" evidence="9">
    <location>
        <position position="171"/>
    </location>
    <ligand>
        <name>ATP</name>
        <dbReference type="ChEBI" id="CHEBI:30616"/>
    </ligand>
</feature>
<evidence type="ECO:0000256" key="9">
    <source>
        <dbReference type="PIRSR" id="PIRSR002583-1"/>
    </source>
</evidence>
<dbReference type="Proteomes" id="UP000660861">
    <property type="component" value="Unassembled WGS sequence"/>
</dbReference>
<feature type="domain" description="Histidine kinase/HSP90-like ATPase" evidence="10">
    <location>
        <begin position="24"/>
        <end position="181"/>
    </location>
</feature>
<dbReference type="Gene3D" id="3.30.565.10">
    <property type="entry name" value="Histidine kinase-like ATPase, C-terminal domain"/>
    <property type="match status" value="1"/>
</dbReference>
<dbReference type="AlphaFoldDB" id="A0A926EBJ4"/>
<keyword evidence="6 8" id="KW-0346">Stress response</keyword>
<feature type="binding site" evidence="9">
    <location>
        <position position="96"/>
    </location>
    <ligand>
        <name>ATP</name>
        <dbReference type="ChEBI" id="CHEBI:30616"/>
    </ligand>
</feature>
<evidence type="ECO:0000259" key="10">
    <source>
        <dbReference type="SMART" id="SM00387"/>
    </source>
</evidence>
<feature type="binding site" evidence="9">
    <location>
        <begin position="97"/>
        <end position="98"/>
    </location>
    <ligand>
        <name>ATP</name>
        <dbReference type="ChEBI" id="CHEBI:30616"/>
    </ligand>
</feature>
<evidence type="ECO:0000256" key="5">
    <source>
        <dbReference type="ARBA" id="ARBA00022840"/>
    </source>
</evidence>
<comment type="function">
    <text evidence="8">Molecular chaperone. Has ATPase activity.</text>
</comment>
<dbReference type="PANTHER" id="PTHR11528">
    <property type="entry name" value="HEAT SHOCK PROTEIN 90 FAMILY MEMBER"/>
    <property type="match status" value="1"/>
</dbReference>
<comment type="subcellular location">
    <subcellularLocation>
        <location evidence="1 8">Cytoplasm</location>
    </subcellularLocation>
</comment>
<dbReference type="CDD" id="cd16927">
    <property type="entry name" value="HATPase_Hsp90-like"/>
    <property type="match status" value="1"/>
</dbReference>
<feature type="binding site" evidence="9">
    <location>
        <position position="31"/>
    </location>
    <ligand>
        <name>ATP</name>
        <dbReference type="ChEBI" id="CHEBI:30616"/>
    </ligand>
</feature>
<protein>
    <recommendedName>
        <fullName evidence="8">Chaperone protein HtpG</fullName>
    </recommendedName>
    <alternativeName>
        <fullName evidence="8">Heat shock protein HtpG</fullName>
    </alternativeName>
    <alternativeName>
        <fullName evidence="8">High temperature protein G</fullName>
    </alternativeName>
</protein>
<keyword evidence="3 8" id="KW-0963">Cytoplasm</keyword>
<dbReference type="GO" id="GO:0140662">
    <property type="term" value="F:ATP-dependent protein folding chaperone"/>
    <property type="evidence" value="ECO:0007669"/>
    <property type="project" value="InterPro"/>
</dbReference>
<dbReference type="Gene3D" id="3.30.230.80">
    <property type="match status" value="1"/>
</dbReference>
<comment type="subunit">
    <text evidence="8">Homodimer.</text>
</comment>
<gene>
    <name evidence="8 11" type="primary">htpG</name>
    <name evidence="11" type="ORF">H8709_04265</name>
</gene>
<evidence type="ECO:0000256" key="7">
    <source>
        <dbReference type="ARBA" id="ARBA00023186"/>
    </source>
</evidence>
<name>A0A926EBJ4_9FIRM</name>
<dbReference type="GO" id="GO:0016887">
    <property type="term" value="F:ATP hydrolysis activity"/>
    <property type="evidence" value="ECO:0007669"/>
    <property type="project" value="InterPro"/>
</dbReference>
<dbReference type="SUPFAM" id="SSF54211">
    <property type="entry name" value="Ribosomal protein S5 domain 2-like"/>
    <property type="match status" value="1"/>
</dbReference>
<dbReference type="InterPro" id="IPR020568">
    <property type="entry name" value="Ribosomal_Su5_D2-typ_SF"/>
</dbReference>
<dbReference type="Gene3D" id="1.20.120.790">
    <property type="entry name" value="Heat shock protein 90, C-terminal domain"/>
    <property type="match status" value="1"/>
</dbReference>
<feature type="binding site" evidence="9">
    <location>
        <position position="35"/>
    </location>
    <ligand>
        <name>ATP</name>
        <dbReference type="ChEBI" id="CHEBI:30616"/>
    </ligand>
</feature>
<feature type="binding site" evidence="9">
    <location>
        <position position="352"/>
    </location>
    <ligand>
        <name>ATP</name>
        <dbReference type="ChEBI" id="CHEBI:30616"/>
    </ligand>
</feature>
<dbReference type="SUPFAM" id="SSF55874">
    <property type="entry name" value="ATPase domain of HSP90 chaperone/DNA topoisomerase II/histidine kinase"/>
    <property type="match status" value="1"/>
</dbReference>
<feature type="binding site" evidence="9">
    <location>
        <begin position="121"/>
        <end position="126"/>
    </location>
    <ligand>
        <name>ATP</name>
        <dbReference type="ChEBI" id="CHEBI:30616"/>
    </ligand>
</feature>
<dbReference type="PIRSF" id="PIRSF002583">
    <property type="entry name" value="Hsp90"/>
    <property type="match status" value="1"/>
</dbReference>
<comment type="similarity">
    <text evidence="2 8">Belongs to the heat shock protein 90 family.</text>
</comment>